<dbReference type="InterPro" id="IPR045063">
    <property type="entry name" value="Dynamin_N"/>
</dbReference>
<gene>
    <name evidence="9" type="ORF">MC7420_5753</name>
</gene>
<keyword evidence="4" id="KW-0175">Coiled coil</keyword>
<keyword evidence="3" id="KW-0378">Hydrolase</keyword>
<dbReference type="Pfam" id="PF21808">
    <property type="entry name" value="Dynamin-like_hel_bact"/>
    <property type="match status" value="1"/>
</dbReference>
<dbReference type="GO" id="GO:0005525">
    <property type="term" value="F:GTP binding"/>
    <property type="evidence" value="ECO:0007669"/>
    <property type="project" value="UniProtKB-KW"/>
</dbReference>
<evidence type="ECO:0000256" key="7">
    <source>
        <dbReference type="SAM" id="Phobius"/>
    </source>
</evidence>
<proteinExistence type="predicted"/>
<dbReference type="CDD" id="cd09912">
    <property type="entry name" value="DLP_2"/>
    <property type="match status" value="1"/>
</dbReference>
<keyword evidence="7" id="KW-0812">Transmembrane</keyword>
<dbReference type="STRING" id="118168.MC7420_5753"/>
<dbReference type="PANTHER" id="PTHR10465:SF0">
    <property type="entry name" value="SARCALUMENIN"/>
    <property type="match status" value="1"/>
</dbReference>
<dbReference type="Gene3D" id="3.40.50.300">
    <property type="entry name" value="P-loop containing nucleotide triphosphate hydrolases"/>
    <property type="match status" value="1"/>
</dbReference>
<dbReference type="PANTHER" id="PTHR10465">
    <property type="entry name" value="TRANSMEMBRANE GTPASE FZO1"/>
    <property type="match status" value="1"/>
</dbReference>
<organism evidence="9 10">
    <name type="scientific">Coleofasciculus chthonoplastes PCC 7420</name>
    <dbReference type="NCBI Taxonomy" id="118168"/>
    <lineage>
        <taxon>Bacteria</taxon>
        <taxon>Bacillati</taxon>
        <taxon>Cyanobacteriota</taxon>
        <taxon>Cyanophyceae</taxon>
        <taxon>Coleofasciculales</taxon>
        <taxon>Coleofasciculaceae</taxon>
        <taxon>Coleofasciculus</taxon>
    </lineage>
</organism>
<dbReference type="OrthoDB" id="5477114at2"/>
<dbReference type="PROSITE" id="PS51718">
    <property type="entry name" value="G_DYNAMIN_2"/>
    <property type="match status" value="1"/>
</dbReference>
<dbReference type="SUPFAM" id="SSF52540">
    <property type="entry name" value="P-loop containing nucleoside triphosphate hydrolases"/>
    <property type="match status" value="1"/>
</dbReference>
<keyword evidence="6 7" id="KW-0472">Membrane</keyword>
<evidence type="ECO:0000313" key="9">
    <source>
        <dbReference type="EMBL" id="EDX73873.1"/>
    </source>
</evidence>
<dbReference type="InterPro" id="IPR049399">
    <property type="entry name" value="BDLP-like_hel"/>
</dbReference>
<keyword evidence="5" id="KW-0342">GTP-binding</keyword>
<evidence type="ECO:0000313" key="10">
    <source>
        <dbReference type="Proteomes" id="UP000003835"/>
    </source>
</evidence>
<protein>
    <submittedName>
        <fullName evidence="9">Dynamin family protein</fullName>
    </submittedName>
</protein>
<dbReference type="Pfam" id="PF00350">
    <property type="entry name" value="Dynamin_N"/>
    <property type="match status" value="1"/>
</dbReference>
<dbReference type="AlphaFoldDB" id="B4VW24"/>
<dbReference type="InterPro" id="IPR027094">
    <property type="entry name" value="Mitofusin_fam"/>
</dbReference>
<evidence type="ECO:0000259" key="8">
    <source>
        <dbReference type="PROSITE" id="PS51718"/>
    </source>
</evidence>
<dbReference type="InterPro" id="IPR030381">
    <property type="entry name" value="G_DYNAMIN_dom"/>
</dbReference>
<name>B4VW24_9CYAN</name>
<comment type="subcellular location">
    <subcellularLocation>
        <location evidence="1">Membrane</location>
    </subcellularLocation>
</comment>
<evidence type="ECO:0000256" key="5">
    <source>
        <dbReference type="ARBA" id="ARBA00023134"/>
    </source>
</evidence>
<dbReference type="GO" id="GO:0016020">
    <property type="term" value="C:membrane"/>
    <property type="evidence" value="ECO:0007669"/>
    <property type="project" value="UniProtKB-SubCell"/>
</dbReference>
<dbReference type="eggNOG" id="COG0699">
    <property type="taxonomic scope" value="Bacteria"/>
</dbReference>
<evidence type="ECO:0000256" key="3">
    <source>
        <dbReference type="ARBA" id="ARBA00022801"/>
    </source>
</evidence>
<keyword evidence="2" id="KW-0547">Nucleotide-binding</keyword>
<evidence type="ECO:0000256" key="4">
    <source>
        <dbReference type="ARBA" id="ARBA00023054"/>
    </source>
</evidence>
<evidence type="ECO:0000256" key="2">
    <source>
        <dbReference type="ARBA" id="ARBA00022741"/>
    </source>
</evidence>
<feature type="domain" description="Dynamin-type G" evidence="8">
    <location>
        <begin position="66"/>
        <end position="313"/>
    </location>
</feature>
<dbReference type="RefSeq" id="WP_006102637.1">
    <property type="nucleotide sequence ID" value="NZ_DS989855.1"/>
</dbReference>
<keyword evidence="10" id="KW-1185">Reference proteome</keyword>
<dbReference type="HOGENOM" id="CLU_025039_0_0_3"/>
<sequence length="692" mass="77648">MSYKIETDSFLNNLERVAKVRSQVARSLGEIAQTLEQGETLGKDTSGSLGLERDIDDLSRASTNLKQGVFRLLVLGDMKRGKSTFLNALIGENLLPSDVNPCTALLTVLRYGTEKKVTVHFNDGTPPEDIDFKSFKRRYTIDPAEAKQLEQQKKQAFPNVDYAVVEYPLPLLQKGIEIVDSPGLNDTEARNELSLGYINNCHAILFVLRATQPCTLAERRYLENYIKDRGLSVFFLINAWDQIRESLIDPDDTEELEESEDKVRRVFRANLADYCQVDGHDIYDERVFEISAIKALRLRVKQPTASLEGTGFPEFLGALSTFLTSERAVAEFRQARTLARQGYSHVREAIERRIPLLEQDVQELKERINSVEPEFKKLNDICQQFQAEIKSVRDSKAKAVADSFRTYTLNLGNTFEADFMQYQPDFQFMDFLSRGRREAFEAGLQQAFERYINDKLSAWSLIAEKEMDGAFLQLSKSAANYGASYTKVTEKITEKLTGQRISPVIGTTPEDNAPAWAKWAAGLFSLARGNIAGVAMAGAGFDWKNIALNFITVMGVGAMITAVSGVVLGPVGLALLGLGVGVVQADQARKELVKAAKKELVKYLPQVAREQWQPIHDAVKECFDVYEREVTERMNDDINARKSELDNLIAQKESHEINNGAELERLKTLETDVSSEVERIEAAYQTLLVEAS</sequence>
<evidence type="ECO:0000256" key="6">
    <source>
        <dbReference type="ARBA" id="ARBA00023136"/>
    </source>
</evidence>
<dbReference type="Proteomes" id="UP000003835">
    <property type="component" value="Unassembled WGS sequence"/>
</dbReference>
<dbReference type="EMBL" id="DS989855">
    <property type="protein sequence ID" value="EDX73873.1"/>
    <property type="molecule type" value="Genomic_DNA"/>
</dbReference>
<dbReference type="GO" id="GO:0003924">
    <property type="term" value="F:GTPase activity"/>
    <property type="evidence" value="ECO:0007669"/>
    <property type="project" value="InterPro"/>
</dbReference>
<reference evidence="9 10" key="1">
    <citation type="submission" date="2008-07" db="EMBL/GenBank/DDBJ databases">
        <authorList>
            <person name="Tandeau de Marsac N."/>
            <person name="Ferriera S."/>
            <person name="Johnson J."/>
            <person name="Kravitz S."/>
            <person name="Beeson K."/>
            <person name="Sutton G."/>
            <person name="Rogers Y.-H."/>
            <person name="Friedman R."/>
            <person name="Frazier M."/>
            <person name="Venter J.C."/>
        </authorList>
    </citation>
    <scope>NUCLEOTIDE SEQUENCE [LARGE SCALE GENOMIC DNA]</scope>
    <source>
        <strain evidence="9 10">PCC 7420</strain>
    </source>
</reference>
<accession>B4VW24</accession>
<dbReference type="InterPro" id="IPR027417">
    <property type="entry name" value="P-loop_NTPase"/>
</dbReference>
<dbReference type="GO" id="GO:0008053">
    <property type="term" value="P:mitochondrial fusion"/>
    <property type="evidence" value="ECO:0007669"/>
    <property type="project" value="TreeGrafter"/>
</dbReference>
<feature type="transmembrane region" description="Helical" evidence="7">
    <location>
        <begin position="550"/>
        <end position="583"/>
    </location>
</feature>
<keyword evidence="7" id="KW-1133">Transmembrane helix</keyword>
<evidence type="ECO:0000256" key="1">
    <source>
        <dbReference type="ARBA" id="ARBA00004370"/>
    </source>
</evidence>